<dbReference type="AlphaFoldDB" id="A0A7R8WD60"/>
<reference evidence="2" key="1">
    <citation type="submission" date="2020-11" db="EMBL/GenBank/DDBJ databases">
        <authorList>
            <person name="Tran Van P."/>
        </authorList>
    </citation>
    <scope>NUCLEOTIDE SEQUENCE</scope>
</reference>
<dbReference type="PANTHER" id="PTHR23308">
    <property type="entry name" value="NUCLEAR INHIBITOR OF PROTEIN PHOSPHATASE-1"/>
    <property type="match status" value="1"/>
</dbReference>
<dbReference type="InterPro" id="IPR050923">
    <property type="entry name" value="Cell_Proc_Reg/RNA_Proc"/>
</dbReference>
<dbReference type="Gene3D" id="6.10.250.1290">
    <property type="match status" value="1"/>
</dbReference>
<gene>
    <name evidence="2" type="ORF">CTOB1V02_LOCUS7350</name>
</gene>
<evidence type="ECO:0000313" key="2">
    <source>
        <dbReference type="EMBL" id="CAD7229481.1"/>
    </source>
</evidence>
<name>A0A7R8WD60_9CRUS</name>
<dbReference type="FunFam" id="2.60.200.20:FF:000019">
    <property type="entry name" value="Nuclear inhibitor of protein phosphatase"/>
    <property type="match status" value="1"/>
</dbReference>
<evidence type="ECO:0000256" key="1">
    <source>
        <dbReference type="SAM" id="MobiDB-lite"/>
    </source>
</evidence>
<dbReference type="EMBL" id="OB662088">
    <property type="protein sequence ID" value="CAD7229481.1"/>
    <property type="molecule type" value="Genomic_DNA"/>
</dbReference>
<dbReference type="PROSITE" id="PS50006">
    <property type="entry name" value="FHA_DOMAIN"/>
    <property type="match status" value="1"/>
</dbReference>
<feature type="compositionally biased region" description="Basic and acidic residues" evidence="1">
    <location>
        <begin position="243"/>
        <end position="253"/>
    </location>
</feature>
<dbReference type="Pfam" id="PF00498">
    <property type="entry name" value="FHA"/>
    <property type="match status" value="1"/>
</dbReference>
<organism evidence="2">
    <name type="scientific">Cyprideis torosa</name>
    <dbReference type="NCBI Taxonomy" id="163714"/>
    <lineage>
        <taxon>Eukaryota</taxon>
        <taxon>Metazoa</taxon>
        <taxon>Ecdysozoa</taxon>
        <taxon>Arthropoda</taxon>
        <taxon>Crustacea</taxon>
        <taxon>Oligostraca</taxon>
        <taxon>Ostracoda</taxon>
        <taxon>Podocopa</taxon>
        <taxon>Podocopida</taxon>
        <taxon>Cytherocopina</taxon>
        <taxon>Cytheroidea</taxon>
        <taxon>Cytherideidae</taxon>
        <taxon>Cyprideis</taxon>
    </lineage>
</organism>
<protein>
    <submittedName>
        <fullName evidence="2">Uncharacterized protein</fullName>
    </submittedName>
</protein>
<feature type="region of interest" description="Disordered" evidence="1">
    <location>
        <begin position="242"/>
        <end position="261"/>
    </location>
</feature>
<proteinExistence type="predicted"/>
<dbReference type="InterPro" id="IPR000253">
    <property type="entry name" value="FHA_dom"/>
</dbReference>
<dbReference type="InterPro" id="IPR008984">
    <property type="entry name" value="SMAD_FHA_dom_sf"/>
</dbReference>
<dbReference type="SUPFAM" id="SSF49879">
    <property type="entry name" value="SMAD/FHA domain"/>
    <property type="match status" value="1"/>
</dbReference>
<dbReference type="SMART" id="SM00240">
    <property type="entry name" value="FHA"/>
    <property type="match status" value="1"/>
</dbReference>
<accession>A0A7R8WD60</accession>
<dbReference type="CDD" id="cd22674">
    <property type="entry name" value="FHA_PPP1R8"/>
    <property type="match status" value="1"/>
</dbReference>
<dbReference type="OrthoDB" id="4096268at2759"/>
<dbReference type="Gene3D" id="2.60.200.20">
    <property type="match status" value="1"/>
</dbReference>
<feature type="compositionally biased region" description="Basic and acidic residues" evidence="1">
    <location>
        <begin position="128"/>
        <end position="143"/>
    </location>
</feature>
<sequence length="366" mass="40568">MSNNFEIPTWAGKPPPGTHLDVTKDGKLIQKLMIDSKKCYFFGRNPQMCDFTIDHASCSRVHSAFVYHKALTRAFLVDLSSTHGTYIGNVKLEPQRPTPIPMNETFHFGASTRMYTLRERPQSSNRPIMEELEKSSTGDEPHRDLLGLPETETELESLTEFNTAHNRRISTLGITDDDPAVIFRNVRKRKSKRVTINEDEEVINPEDIDPSVGRFRNLVHTTVVQTAGSAAGVKRAKLLIPGHDGDHHEHRDTGGTGRHQHITTQPYHRTGGLYDDLSFSSSAPSVALGRKLGLPLPNPAPEIDDQLMHPPAVPSTSTQEGHDVGATPVALIPLPPELTEEDTLAPKKKKYAKEAWPGKKSGVAFM</sequence>
<feature type="region of interest" description="Disordered" evidence="1">
    <location>
        <begin position="120"/>
        <end position="143"/>
    </location>
</feature>